<dbReference type="SMART" id="SM00333">
    <property type="entry name" value="TUDOR"/>
    <property type="match status" value="2"/>
</dbReference>
<proteinExistence type="predicted"/>
<feature type="domain" description="Tudor" evidence="1">
    <location>
        <begin position="297"/>
        <end position="354"/>
    </location>
</feature>
<feature type="domain" description="Tudor" evidence="1">
    <location>
        <begin position="487"/>
        <end position="545"/>
    </location>
</feature>
<dbReference type="PANTHER" id="PTHR22948">
    <property type="entry name" value="TUDOR DOMAIN CONTAINING PROTEIN"/>
    <property type="match status" value="1"/>
</dbReference>
<dbReference type="InterPro" id="IPR002999">
    <property type="entry name" value="Tudor"/>
</dbReference>
<dbReference type="AlphaFoldDB" id="A0A5E4N1G8"/>
<name>A0A5E4N1G8_9HEMI</name>
<dbReference type="Pfam" id="PF00567">
    <property type="entry name" value="TUDOR"/>
    <property type="match status" value="2"/>
</dbReference>
<evidence type="ECO:0000259" key="1">
    <source>
        <dbReference type="SMART" id="SM00333"/>
    </source>
</evidence>
<dbReference type="InterPro" id="IPR050621">
    <property type="entry name" value="Tudor_domain_containing"/>
</dbReference>
<dbReference type="EMBL" id="CABPRJ010001439">
    <property type="protein sequence ID" value="VVC36913.1"/>
    <property type="molecule type" value="Genomic_DNA"/>
</dbReference>
<dbReference type="CDD" id="cd20379">
    <property type="entry name" value="Tudor_dTUD-like"/>
    <property type="match status" value="1"/>
</dbReference>
<reference evidence="2 3" key="1">
    <citation type="submission" date="2019-08" db="EMBL/GenBank/DDBJ databases">
        <authorList>
            <person name="Alioto T."/>
            <person name="Alioto T."/>
            <person name="Gomez Garrido J."/>
        </authorList>
    </citation>
    <scope>NUCLEOTIDE SEQUENCE [LARGE SCALE GENOMIC DNA]</scope>
</reference>
<evidence type="ECO:0000313" key="2">
    <source>
        <dbReference type="EMBL" id="VVC36913.1"/>
    </source>
</evidence>
<accession>A0A5E4N1G8</accession>
<dbReference type="Gene3D" id="2.30.30.140">
    <property type="match status" value="2"/>
</dbReference>
<evidence type="ECO:0000313" key="3">
    <source>
        <dbReference type="Proteomes" id="UP000325440"/>
    </source>
</evidence>
<organism evidence="2 3">
    <name type="scientific">Cinara cedri</name>
    <dbReference type="NCBI Taxonomy" id="506608"/>
    <lineage>
        <taxon>Eukaryota</taxon>
        <taxon>Metazoa</taxon>
        <taxon>Ecdysozoa</taxon>
        <taxon>Arthropoda</taxon>
        <taxon>Hexapoda</taxon>
        <taxon>Insecta</taxon>
        <taxon>Pterygota</taxon>
        <taxon>Neoptera</taxon>
        <taxon>Paraneoptera</taxon>
        <taxon>Hemiptera</taxon>
        <taxon>Sternorrhyncha</taxon>
        <taxon>Aphidomorpha</taxon>
        <taxon>Aphidoidea</taxon>
        <taxon>Aphididae</taxon>
        <taxon>Lachninae</taxon>
        <taxon>Cinara</taxon>
    </lineage>
</organism>
<dbReference type="PANTHER" id="PTHR22948:SF65">
    <property type="entry name" value="A-KINASE ANCHORING PROTEIN 1"/>
    <property type="match status" value="1"/>
</dbReference>
<dbReference type="Gene3D" id="2.40.50.90">
    <property type="match status" value="1"/>
</dbReference>
<gene>
    <name evidence="2" type="ORF">CINCED_3A009138</name>
</gene>
<dbReference type="InterPro" id="IPR035437">
    <property type="entry name" value="SNase_OB-fold_sf"/>
</dbReference>
<dbReference type="Gene3D" id="3.30.420.610">
    <property type="entry name" value="LOTUS domain-like"/>
    <property type="match status" value="1"/>
</dbReference>
<dbReference type="SUPFAM" id="SSF63748">
    <property type="entry name" value="Tudor/PWWP/MBT"/>
    <property type="match status" value="2"/>
</dbReference>
<dbReference type="Proteomes" id="UP000325440">
    <property type="component" value="Unassembled WGS sequence"/>
</dbReference>
<dbReference type="InterPro" id="IPR041966">
    <property type="entry name" value="LOTUS-like"/>
</dbReference>
<keyword evidence="3" id="KW-1185">Reference proteome</keyword>
<dbReference type="GO" id="GO:0005737">
    <property type="term" value="C:cytoplasm"/>
    <property type="evidence" value="ECO:0007669"/>
    <property type="project" value="UniProtKB-ARBA"/>
</dbReference>
<sequence length="625" mass="71945">MTSKSYTAQSRLQKYPKKCDETLNKVDEGVKNLTVEESVQLIEVENDPCLEVHDNYDYVGELKFYLKNLNLPEPSYDCMIKKEKYDKTIRHIYISTVKAIDKSSSSYPVECKTVVYAKQVAAKKMIAILKPNYGESMVYHITSDINMMAVRIKELFKSEFKPNGLMSSELEEMYREKFQEHLPHNWVQLLEVYSYFKFDKLVANKIIIYLNEMDSDYCQNSHANINEYLEVPVEEQNNPGIPLTFKDYEEKCILVSANYGANNIWINFVGPSADVNFIKMQAKFNDIMNTTYINIVEQVTEGKYYAVLYNSTWHRVQISSPIGEDGTVACFMVDTGDLYNISKDEICNLEPVFMKTKLQAIKCILTGLDNFDTFDGLQEILNEMILNKTFFVVPDSLEDCARVTLYEQRKTCYRINVNTMIKQQLIETTIIKLPSFEEQTVVEGIVSSFVESGHFYLQLNSNVISSLKKILPNDESLGPEYFLKSKEDIGVDQVFLMKYEDDNLWYRVHVIEIINDFEVKVICIDYGYIAKCEINKLVKLKLFDSLMAIIPPQAMKVSMNLLPPSIMTSDIAKKVFDIIGNDKVLVNVVNAPINDVPYVQLYKTTSADKTTFCINIQIAQSLKKQ</sequence>
<protein>
    <submittedName>
        <fullName evidence="2">Tudor domain</fullName>
    </submittedName>
</protein>